<evidence type="ECO:0000313" key="2">
    <source>
        <dbReference type="Proteomes" id="UP000075880"/>
    </source>
</evidence>
<sequence>MTLLAGLRILHKRGPKIKRKISGTLHESASTINPEPSHRRNHNLFGIAWPTSAALKKRYFANDSVVSPNRPVRPPRTYTTLNKGFRDVNKALLYGFRTMHDHNPLNAKGKDCGDAGGDGTLKPLCFGEIYSKQTSRVVNAKESDA</sequence>
<protein>
    <submittedName>
        <fullName evidence="1">Uncharacterized protein</fullName>
    </submittedName>
</protein>
<dbReference type="Proteomes" id="UP000075880">
    <property type="component" value="Unassembled WGS sequence"/>
</dbReference>
<reference evidence="1" key="1">
    <citation type="submission" date="2024-04" db="UniProtKB">
        <authorList>
            <consortium name="EnsemblMetazoa"/>
        </authorList>
    </citation>
    <scope>IDENTIFICATION</scope>
    <source>
        <strain evidence="1">EBRO</strain>
    </source>
</reference>
<organism evidence="1 2">
    <name type="scientific">Anopheles atroparvus</name>
    <name type="common">European mosquito</name>
    <dbReference type="NCBI Taxonomy" id="41427"/>
    <lineage>
        <taxon>Eukaryota</taxon>
        <taxon>Metazoa</taxon>
        <taxon>Ecdysozoa</taxon>
        <taxon>Arthropoda</taxon>
        <taxon>Hexapoda</taxon>
        <taxon>Insecta</taxon>
        <taxon>Pterygota</taxon>
        <taxon>Neoptera</taxon>
        <taxon>Endopterygota</taxon>
        <taxon>Diptera</taxon>
        <taxon>Nematocera</taxon>
        <taxon>Culicoidea</taxon>
        <taxon>Culicidae</taxon>
        <taxon>Anophelinae</taxon>
        <taxon>Anopheles</taxon>
    </lineage>
</organism>
<accession>A0AAG5DDZ5</accession>
<keyword evidence="2" id="KW-1185">Reference proteome</keyword>
<proteinExistence type="predicted"/>
<name>A0AAG5DDZ5_ANOAO</name>
<evidence type="ECO:0000313" key="1">
    <source>
        <dbReference type="EnsemblMetazoa" id="ENSAATROPP008973"/>
    </source>
</evidence>
<dbReference type="EnsemblMetazoa" id="ENSAATROPT009923">
    <property type="protein sequence ID" value="ENSAATROPP008973"/>
    <property type="gene ID" value="ENSAATROPG007970"/>
</dbReference>
<dbReference type="AlphaFoldDB" id="A0AAG5DDZ5"/>